<accession>W7YHS6</accession>
<keyword evidence="3" id="KW-1185">Reference proteome</keyword>
<evidence type="ECO:0000313" key="3">
    <source>
        <dbReference type="Proteomes" id="UP000019402"/>
    </source>
</evidence>
<dbReference type="AlphaFoldDB" id="W7YHS6"/>
<dbReference type="STRING" id="869213.GCA_000517085_04370"/>
<evidence type="ECO:0000313" key="2">
    <source>
        <dbReference type="EMBL" id="GAF04031.1"/>
    </source>
</evidence>
<dbReference type="Proteomes" id="UP000019402">
    <property type="component" value="Unassembled WGS sequence"/>
</dbReference>
<dbReference type="EMBL" id="BAMD01000035">
    <property type="protein sequence ID" value="GAF04031.1"/>
    <property type="molecule type" value="Genomic_DNA"/>
</dbReference>
<comment type="caution">
    <text evidence="2">The sequence shown here is derived from an EMBL/GenBank/DDBJ whole genome shotgun (WGS) entry which is preliminary data.</text>
</comment>
<dbReference type="Pfam" id="PF16561">
    <property type="entry name" value="AMPK1_CBM"/>
    <property type="match status" value="1"/>
</dbReference>
<feature type="domain" description="AMP-activated protein kinase glycogen-binding" evidence="1">
    <location>
        <begin position="29"/>
        <end position="82"/>
    </location>
</feature>
<dbReference type="eggNOG" id="COG0296">
    <property type="taxonomic scope" value="Bacteria"/>
</dbReference>
<gene>
    <name evidence="2" type="ORF">JCM21142_72724</name>
</gene>
<dbReference type="CDD" id="cd07184">
    <property type="entry name" value="E_set_Isoamylase_like_N"/>
    <property type="match status" value="1"/>
</dbReference>
<dbReference type="OrthoDB" id="5451596at2"/>
<dbReference type="SUPFAM" id="SSF81296">
    <property type="entry name" value="E set domains"/>
    <property type="match status" value="1"/>
</dbReference>
<dbReference type="Gene3D" id="2.60.40.10">
    <property type="entry name" value="Immunoglobulins"/>
    <property type="match status" value="1"/>
</dbReference>
<dbReference type="InterPro" id="IPR013783">
    <property type="entry name" value="Ig-like_fold"/>
</dbReference>
<dbReference type="InterPro" id="IPR014756">
    <property type="entry name" value="Ig_E-set"/>
</dbReference>
<dbReference type="InterPro" id="IPR032640">
    <property type="entry name" value="AMPK1_CBM"/>
</dbReference>
<reference evidence="2 3" key="1">
    <citation type="journal article" date="2014" name="Genome Announc.">
        <title>Draft Genome Sequence of Cytophaga fermentans JCM 21142T, a Facultative Anaerobe Isolated from Marine Mud.</title>
        <authorList>
            <person name="Starns D."/>
            <person name="Oshima K."/>
            <person name="Suda W."/>
            <person name="Iino T."/>
            <person name="Yuki M."/>
            <person name="Inoue J."/>
            <person name="Kitamura K."/>
            <person name="Iida T."/>
            <person name="Darby A."/>
            <person name="Hattori M."/>
            <person name="Ohkuma M."/>
        </authorList>
    </citation>
    <scope>NUCLEOTIDE SEQUENCE [LARGE SCALE GENOMIC DNA]</scope>
    <source>
        <strain evidence="2 3">JCM 21142</strain>
    </source>
</reference>
<name>W7YHS6_9BACT</name>
<proteinExistence type="predicted"/>
<protein>
    <recommendedName>
        <fullName evidence="1">AMP-activated protein kinase glycogen-binding domain-containing protein</fullName>
    </recommendedName>
</protein>
<organism evidence="2 3">
    <name type="scientific">Saccharicrinis fermentans DSM 9555 = JCM 21142</name>
    <dbReference type="NCBI Taxonomy" id="869213"/>
    <lineage>
        <taxon>Bacteria</taxon>
        <taxon>Pseudomonadati</taxon>
        <taxon>Bacteroidota</taxon>
        <taxon>Bacteroidia</taxon>
        <taxon>Marinilabiliales</taxon>
        <taxon>Marinilabiliaceae</taxon>
        <taxon>Saccharicrinis</taxon>
    </lineage>
</organism>
<evidence type="ECO:0000259" key="1">
    <source>
        <dbReference type="Pfam" id="PF16561"/>
    </source>
</evidence>
<sequence>MSIKKQFLKSKPECKVTFKFEKRADLSPTSVKVVGNFNDWNQQTDPMKQLKSGDHTQTIYLPSGSQIQFRYLVNDSIWLNDQDADSFIDAGMGNADKNSVLQL</sequence>